<keyword evidence="7" id="KW-1185">Reference proteome</keyword>
<proteinExistence type="predicted"/>
<feature type="repeat" description="WD" evidence="3">
    <location>
        <begin position="875"/>
        <end position="907"/>
    </location>
</feature>
<dbReference type="Pfam" id="PF13365">
    <property type="entry name" value="Trypsin_2"/>
    <property type="match status" value="1"/>
</dbReference>
<dbReference type="CDD" id="cd00200">
    <property type="entry name" value="WD40"/>
    <property type="match status" value="2"/>
</dbReference>
<dbReference type="SUPFAM" id="SSF50494">
    <property type="entry name" value="Trypsin-like serine proteases"/>
    <property type="match status" value="1"/>
</dbReference>
<feature type="repeat" description="WD" evidence="3">
    <location>
        <begin position="1255"/>
        <end position="1296"/>
    </location>
</feature>
<dbReference type="PROSITE" id="PS50082">
    <property type="entry name" value="WD_REPEATS_2"/>
    <property type="match status" value="14"/>
</dbReference>
<feature type="repeat" description="WD" evidence="3">
    <location>
        <begin position="1049"/>
        <end position="1090"/>
    </location>
</feature>
<feature type="repeat" description="WD" evidence="3">
    <location>
        <begin position="1213"/>
        <end position="1254"/>
    </location>
</feature>
<dbReference type="InterPro" id="IPR009003">
    <property type="entry name" value="Peptidase_S1_PA"/>
</dbReference>
<evidence type="ECO:0000256" key="4">
    <source>
        <dbReference type="SAM" id="Phobius"/>
    </source>
</evidence>
<feature type="repeat" description="WD" evidence="3">
    <location>
        <begin position="1094"/>
        <end position="1128"/>
    </location>
</feature>
<evidence type="ECO:0000256" key="2">
    <source>
        <dbReference type="ARBA" id="ARBA00022737"/>
    </source>
</evidence>
<dbReference type="Pfam" id="PF20703">
    <property type="entry name" value="nSTAND1"/>
    <property type="match status" value="1"/>
</dbReference>
<dbReference type="InterPro" id="IPR001480">
    <property type="entry name" value="Bulb-type_lectin_dom"/>
</dbReference>
<dbReference type="Proteomes" id="UP001370348">
    <property type="component" value="Chromosome"/>
</dbReference>
<dbReference type="Gene3D" id="2.130.10.10">
    <property type="entry name" value="YVTN repeat-like/Quinoprotein amine dehydrogenase"/>
    <property type="match status" value="5"/>
</dbReference>
<dbReference type="Pfam" id="PF00400">
    <property type="entry name" value="WD40"/>
    <property type="match status" value="16"/>
</dbReference>
<dbReference type="PRINTS" id="PR00320">
    <property type="entry name" value="GPROTEINBRPT"/>
</dbReference>
<feature type="repeat" description="WD" evidence="3">
    <location>
        <begin position="791"/>
        <end position="832"/>
    </location>
</feature>
<feature type="transmembrane region" description="Helical" evidence="4">
    <location>
        <begin position="652"/>
        <end position="671"/>
    </location>
</feature>
<dbReference type="InterPro" id="IPR049052">
    <property type="entry name" value="nSTAND1"/>
</dbReference>
<evidence type="ECO:0000256" key="3">
    <source>
        <dbReference type="PROSITE-ProRule" id="PRU00221"/>
    </source>
</evidence>
<dbReference type="InterPro" id="IPR011047">
    <property type="entry name" value="Quinoprotein_ADH-like_sf"/>
</dbReference>
<keyword evidence="1 3" id="KW-0853">WD repeat</keyword>
<keyword evidence="2" id="KW-0677">Repeat</keyword>
<evidence type="ECO:0000313" key="7">
    <source>
        <dbReference type="Proteomes" id="UP001370348"/>
    </source>
</evidence>
<feature type="repeat" description="WD" evidence="3">
    <location>
        <begin position="1171"/>
        <end position="1212"/>
    </location>
</feature>
<organism evidence="6 7">
    <name type="scientific">Pendulispora albinea</name>
    <dbReference type="NCBI Taxonomy" id="2741071"/>
    <lineage>
        <taxon>Bacteria</taxon>
        <taxon>Pseudomonadati</taxon>
        <taxon>Myxococcota</taxon>
        <taxon>Myxococcia</taxon>
        <taxon>Myxococcales</taxon>
        <taxon>Sorangiineae</taxon>
        <taxon>Pendulisporaceae</taxon>
        <taxon>Pendulispora</taxon>
    </lineage>
</organism>
<feature type="repeat" description="WD" evidence="3">
    <location>
        <begin position="1297"/>
        <end position="1338"/>
    </location>
</feature>
<feature type="domain" description="Bulb-type lectin" evidence="5">
    <location>
        <begin position="734"/>
        <end position="866"/>
    </location>
</feature>
<dbReference type="PROSITE" id="PS50294">
    <property type="entry name" value="WD_REPEATS_REGION"/>
    <property type="match status" value="14"/>
</dbReference>
<dbReference type="InterPro" id="IPR020472">
    <property type="entry name" value="WD40_PAC1"/>
</dbReference>
<dbReference type="EMBL" id="CP089984">
    <property type="protein sequence ID" value="WXB17688.1"/>
    <property type="molecule type" value="Genomic_DNA"/>
</dbReference>
<evidence type="ECO:0000259" key="5">
    <source>
        <dbReference type="PROSITE" id="PS50927"/>
    </source>
</evidence>
<feature type="repeat" description="WD" evidence="3">
    <location>
        <begin position="749"/>
        <end position="790"/>
    </location>
</feature>
<keyword evidence="4" id="KW-1133">Transmembrane helix</keyword>
<dbReference type="PANTHER" id="PTHR44129">
    <property type="entry name" value="WD REPEAT-CONTAINING PROTEIN POP1"/>
    <property type="match status" value="1"/>
</dbReference>
<dbReference type="InterPro" id="IPR015943">
    <property type="entry name" value="WD40/YVTN_repeat-like_dom_sf"/>
</dbReference>
<dbReference type="InterPro" id="IPR036322">
    <property type="entry name" value="WD40_repeat_dom_sf"/>
</dbReference>
<feature type="repeat" description="WD" evidence="3">
    <location>
        <begin position="923"/>
        <end position="964"/>
    </location>
</feature>
<gene>
    <name evidence="6" type="ORF">LZC94_10545</name>
</gene>
<feature type="repeat" description="WD" evidence="3">
    <location>
        <begin position="965"/>
        <end position="1006"/>
    </location>
</feature>
<dbReference type="PROSITE" id="PS50927">
    <property type="entry name" value="BULB_LECTIN"/>
    <property type="match status" value="1"/>
</dbReference>
<evidence type="ECO:0000313" key="6">
    <source>
        <dbReference type="EMBL" id="WXB17688.1"/>
    </source>
</evidence>
<dbReference type="SUPFAM" id="SSF52540">
    <property type="entry name" value="P-loop containing nucleoside triphosphate hydrolases"/>
    <property type="match status" value="1"/>
</dbReference>
<feature type="repeat" description="WD" evidence="3">
    <location>
        <begin position="833"/>
        <end position="874"/>
    </location>
</feature>
<reference evidence="6 7" key="1">
    <citation type="submission" date="2021-12" db="EMBL/GenBank/DDBJ databases">
        <title>Discovery of the Pendulisporaceae a myxobacterial family with distinct sporulation behavior and unique specialized metabolism.</title>
        <authorList>
            <person name="Garcia R."/>
            <person name="Popoff A."/>
            <person name="Bader C.D."/>
            <person name="Loehr J."/>
            <person name="Walesch S."/>
            <person name="Walt C."/>
            <person name="Boldt J."/>
            <person name="Bunk B."/>
            <person name="Haeckl F.J.F.P.J."/>
            <person name="Gunesch A.P."/>
            <person name="Birkelbach J."/>
            <person name="Nuebel U."/>
            <person name="Pietschmann T."/>
            <person name="Bach T."/>
            <person name="Mueller R."/>
        </authorList>
    </citation>
    <scope>NUCLEOTIDE SEQUENCE [LARGE SCALE GENOMIC DNA]</scope>
    <source>
        <strain evidence="6 7">MSr11954</strain>
    </source>
</reference>
<dbReference type="Gene3D" id="2.40.10.120">
    <property type="match status" value="1"/>
</dbReference>
<dbReference type="InterPro" id="IPR027417">
    <property type="entry name" value="P-loop_NTPase"/>
</dbReference>
<keyword evidence="4" id="KW-0472">Membrane</keyword>
<protein>
    <recommendedName>
        <fullName evidence="5">Bulb-type lectin domain-containing protein</fullName>
    </recommendedName>
</protein>
<dbReference type="PROSITE" id="PS00678">
    <property type="entry name" value="WD_REPEATS_1"/>
    <property type="match status" value="12"/>
</dbReference>
<keyword evidence="4" id="KW-0812">Transmembrane</keyword>
<dbReference type="SUPFAM" id="SSF50978">
    <property type="entry name" value="WD40 repeat-like"/>
    <property type="match status" value="2"/>
</dbReference>
<dbReference type="SMART" id="SM00320">
    <property type="entry name" value="WD40"/>
    <property type="match status" value="16"/>
</dbReference>
<sequence length="1461" mass="157048">MAGRTDVIRIETGTSFGTGFLIDDDRVLTALHVVGRIEGGRLTLHGQDVLLTAAVRDGESLRFPSCVSNVEHIEFNERLDWACIKVNGDLVGAGRLSLGALTELDDRGEWCTYGFPASSPQDGKATAGTVASLDALLSFGGERISTIQLFSREAAAGQGGSVHGYSGAPVIVDDRVVGILCAAQIDAQSGRSEEGTLYAIPLTELRIALPVIDCPYPGLRPFDAADASQRRFFGRGAEIGLVLQRIQRGERQILVVGPSGSGKSSFVNAGLVPRLQEPPAGFTVRSLRPGPRPGDRLLLAMGGAATRTGVQSLLATSGKDRVLVVIDQLEELFALCEDRAERQRFVDMYGELQRDERCVLVMTLRADFYGELLDSALWPLLDGRSFHLDLPPLRDGRLAEAIEAPARAAGVSIERSLRERLVADAASEPGALPLLQVTLQTLWRARTRSTLRLDDYLAMGDGTKSGLAVALEHTADAVLHGLTDEQRSIARRIFLRLVTFGEGRSPTRRQQPLDALKSTADDEARFAATLEKLTDGKLLTRDTKREGDILIEVVDMAHEALITTWPAFGGWITSRRIDEQRRRTLEADVEEWVRHHRRAVGLLDAIQLAEAEAWITSDAARDVGYGPDLTAYLAISRRALHEQDGQRRRRRYIAFAALAVFAMVVSVLALFSRNREQEASRQKRIAEEQRTEARRFLGMTYMEQGRQLVLEGRPQQAVPFLVAARDQGIESSSLKMLFASAGLVSSVSLAGHSEAVFDIAMSPDGARLVTASADKTARLWDAKTGQPLGPPLKHKDAVLAVSFSPDGGRVVTASGDGTARVWDSMTGKPLTAPLEHRGSVRAASFSPDGARVVTASEDFTARIWDASTGKPLTAPLEHRDPVSHASFSPDGTRVVTASDNDSVRIWDATRVWDAATGKQLRVFEHQEGRAYAASFSPDGTSVVTASSDRTARIWDAKTGEPLSPPLEHQAAVIGAAFSPDGASVVTASGDKTARVWDAKTGKPLTAPLEHHDVVYAASFSADGARVVTASGDKTARVWDAKTGQPLTPSLEHRGVVHAASFSADGARVVTASGDKIARIWDLRPDKPIAFQRKVNAASFSADGARVVTASNDNTARVWDAKTGAALTPPLKHRGNVNAASFSADGTRIVTASRDKTARIWDAKTGEPVTPPLEHRGEVNAASFSADGTRIVTASRDKTARIWDAKTGEPVTPPLEHRGEVNTAAFRADGTRVVTASADQSARIWDARTGEQVTPQLEHRGGVSAASFSADGARVVTASGDKTARIWDAKTGRALTPPLDHQSWVTTASFSADGERVVTGSSDHTARVWDANTGAALTPPLEHQDDVNAASFSPDGARVVTASGTRTRAARGDNVARVWDTMTGKPLTPPLEHRGRINAASFSPDGAFVLTASDDEARVWPLPVDPGSLDQWRERATCNPYQLVNGVLSIRSSSMADRACAK</sequence>
<dbReference type="InterPro" id="IPR001680">
    <property type="entry name" value="WD40_rpt"/>
</dbReference>
<dbReference type="InterPro" id="IPR050349">
    <property type="entry name" value="WD_LIS1/nudF_dynein_reg"/>
</dbReference>
<evidence type="ECO:0000256" key="1">
    <source>
        <dbReference type="ARBA" id="ARBA00022574"/>
    </source>
</evidence>
<dbReference type="SUPFAM" id="SSF50998">
    <property type="entry name" value="Quinoprotein alcohol dehydrogenase-like"/>
    <property type="match status" value="1"/>
</dbReference>
<feature type="repeat" description="WD" evidence="3">
    <location>
        <begin position="1007"/>
        <end position="1048"/>
    </location>
</feature>
<name>A0ABZ2M3M2_9BACT</name>
<dbReference type="InterPro" id="IPR019775">
    <property type="entry name" value="WD40_repeat_CS"/>
</dbReference>
<accession>A0ABZ2M3M2</accession>
<dbReference type="RefSeq" id="WP_394827329.1">
    <property type="nucleotide sequence ID" value="NZ_CP089984.1"/>
</dbReference>
<feature type="repeat" description="WD" evidence="3">
    <location>
        <begin position="1129"/>
        <end position="1170"/>
    </location>
</feature>